<keyword evidence="2" id="KW-1185">Reference proteome</keyword>
<reference evidence="1 2" key="1">
    <citation type="journal article" date="2013" name="PLoS Genet.">
        <title>Genomic mechanisms accounting for the adaptation to parasitism in nematode-trapping fungi.</title>
        <authorList>
            <person name="Meerupati T."/>
            <person name="Andersson K.M."/>
            <person name="Friman E."/>
            <person name="Kumar D."/>
            <person name="Tunlid A."/>
            <person name="Ahren D."/>
        </authorList>
    </citation>
    <scope>NUCLEOTIDE SEQUENCE [LARGE SCALE GENOMIC DNA]</scope>
    <source>
        <strain evidence="1 2">CBS 200.50</strain>
    </source>
</reference>
<evidence type="ECO:0000313" key="1">
    <source>
        <dbReference type="EMBL" id="EPS42979.1"/>
    </source>
</evidence>
<gene>
    <name evidence="1" type="ORF">H072_3086</name>
</gene>
<dbReference type="AlphaFoldDB" id="S8AJ92"/>
<accession>S8AJ92</accession>
<dbReference type="Proteomes" id="UP000015100">
    <property type="component" value="Unassembled WGS sequence"/>
</dbReference>
<reference evidence="2" key="2">
    <citation type="submission" date="2013-04" db="EMBL/GenBank/DDBJ databases">
        <title>Genomic mechanisms accounting for the adaptation to parasitism in nematode-trapping fungi.</title>
        <authorList>
            <person name="Ahren D.G."/>
        </authorList>
    </citation>
    <scope>NUCLEOTIDE SEQUENCE [LARGE SCALE GENOMIC DNA]</scope>
    <source>
        <strain evidence="2">CBS 200.50</strain>
    </source>
</reference>
<dbReference type="HOGENOM" id="CLU_1835100_0_0_1"/>
<proteinExistence type="predicted"/>
<dbReference type="EMBL" id="AQGS01000095">
    <property type="protein sequence ID" value="EPS42979.1"/>
    <property type="molecule type" value="Genomic_DNA"/>
</dbReference>
<evidence type="ECO:0000313" key="2">
    <source>
        <dbReference type="Proteomes" id="UP000015100"/>
    </source>
</evidence>
<protein>
    <submittedName>
        <fullName evidence="1">Uncharacterized protein</fullName>
    </submittedName>
</protein>
<comment type="caution">
    <text evidence="1">The sequence shown here is derived from an EMBL/GenBank/DDBJ whole genome shotgun (WGS) entry which is preliminary data.</text>
</comment>
<sequence>MVDFLMDLGTDIFSPYPHKGRNLPLVAFAETPSLQVLDAILKRQPREFMKGLDDYAKEPLQPARKTESILSRTRENPWSVFLRVKAQGPDDWDLDALRIEVLERIFDQLNTMPAEYSTIHYQVKVILSRVTKANPSLEPS</sequence>
<name>S8AJ92_DACHA</name>
<organism evidence="1 2">
    <name type="scientific">Dactylellina haptotyla (strain CBS 200.50)</name>
    <name type="common">Nematode-trapping fungus</name>
    <name type="synonym">Monacrosporium haptotylum</name>
    <dbReference type="NCBI Taxonomy" id="1284197"/>
    <lineage>
        <taxon>Eukaryota</taxon>
        <taxon>Fungi</taxon>
        <taxon>Dikarya</taxon>
        <taxon>Ascomycota</taxon>
        <taxon>Pezizomycotina</taxon>
        <taxon>Orbiliomycetes</taxon>
        <taxon>Orbiliales</taxon>
        <taxon>Orbiliaceae</taxon>
        <taxon>Dactylellina</taxon>
    </lineage>
</organism>